<dbReference type="Proteomes" id="UP000270471">
    <property type="component" value="Unassembled WGS sequence"/>
</dbReference>
<accession>A0A3M0I936</accession>
<feature type="compositionally biased region" description="Basic and acidic residues" evidence="1">
    <location>
        <begin position="188"/>
        <end position="202"/>
    </location>
</feature>
<evidence type="ECO:0000313" key="4">
    <source>
        <dbReference type="Proteomes" id="UP000270471"/>
    </source>
</evidence>
<name>A0A3M0I936_9ACTN</name>
<dbReference type="CDD" id="cd00093">
    <property type="entry name" value="HTH_XRE"/>
    <property type="match status" value="1"/>
</dbReference>
<keyword evidence="4" id="KW-1185">Reference proteome</keyword>
<dbReference type="SMART" id="SM00382">
    <property type="entry name" value="AAA"/>
    <property type="match status" value="1"/>
</dbReference>
<feature type="compositionally biased region" description="Pro residues" evidence="1">
    <location>
        <begin position="48"/>
        <end position="61"/>
    </location>
</feature>
<gene>
    <name evidence="3" type="ORF">CTZ28_14210</name>
</gene>
<evidence type="ECO:0000259" key="2">
    <source>
        <dbReference type="PROSITE" id="PS50943"/>
    </source>
</evidence>
<comment type="caution">
    <text evidence="3">The sequence shown here is derived from an EMBL/GenBank/DDBJ whole genome shotgun (WGS) entry which is preliminary data.</text>
</comment>
<dbReference type="AlphaFoldDB" id="A0A3M0I936"/>
<feature type="compositionally biased region" description="Low complexity" evidence="1">
    <location>
        <begin position="79"/>
        <end position="91"/>
    </location>
</feature>
<feature type="domain" description="HTH cro/C1-type" evidence="2">
    <location>
        <begin position="126"/>
        <end position="181"/>
    </location>
</feature>
<feature type="region of interest" description="Disordered" evidence="1">
    <location>
        <begin position="1"/>
        <end position="117"/>
    </location>
</feature>
<dbReference type="PROSITE" id="PS50943">
    <property type="entry name" value="HTH_CROC1"/>
    <property type="match status" value="1"/>
</dbReference>
<dbReference type="SUPFAM" id="SSF52540">
    <property type="entry name" value="P-loop containing nucleoside triphosphate hydrolases"/>
    <property type="match status" value="1"/>
</dbReference>
<dbReference type="GO" id="GO:0003677">
    <property type="term" value="F:DNA binding"/>
    <property type="evidence" value="ECO:0007669"/>
    <property type="project" value="InterPro"/>
</dbReference>
<dbReference type="Gene3D" id="3.40.50.300">
    <property type="entry name" value="P-loop containing nucleotide triphosphate hydrolases"/>
    <property type="match status" value="1"/>
</dbReference>
<dbReference type="Pfam" id="PF13191">
    <property type="entry name" value="AAA_16"/>
    <property type="match status" value="1"/>
</dbReference>
<dbReference type="EMBL" id="PENI01000007">
    <property type="protein sequence ID" value="RMB85294.1"/>
    <property type="molecule type" value="Genomic_DNA"/>
</dbReference>
<dbReference type="InterPro" id="IPR010982">
    <property type="entry name" value="Lambda_DNA-bd_dom_sf"/>
</dbReference>
<feature type="region of interest" description="Disordered" evidence="1">
    <location>
        <begin position="188"/>
        <end position="216"/>
    </location>
</feature>
<organism evidence="3 4">
    <name type="scientific">Streptomyces shenzhenensis</name>
    <dbReference type="NCBI Taxonomy" id="943815"/>
    <lineage>
        <taxon>Bacteria</taxon>
        <taxon>Bacillati</taxon>
        <taxon>Actinomycetota</taxon>
        <taxon>Actinomycetes</taxon>
        <taxon>Kitasatosporales</taxon>
        <taxon>Streptomycetaceae</taxon>
        <taxon>Streptomyces</taxon>
    </lineage>
</organism>
<dbReference type="PANTHER" id="PTHR47691:SF3">
    <property type="entry name" value="HTH-TYPE TRANSCRIPTIONAL REGULATOR RV0890C-RELATED"/>
    <property type="match status" value="1"/>
</dbReference>
<feature type="compositionally biased region" description="Basic and acidic residues" evidence="1">
    <location>
        <begin position="98"/>
        <end position="114"/>
    </location>
</feature>
<dbReference type="SMART" id="SM00530">
    <property type="entry name" value="HTH_XRE"/>
    <property type="match status" value="1"/>
</dbReference>
<dbReference type="InterPro" id="IPR041664">
    <property type="entry name" value="AAA_16"/>
</dbReference>
<dbReference type="InterPro" id="IPR003593">
    <property type="entry name" value="AAA+_ATPase"/>
</dbReference>
<reference evidence="3 4" key="1">
    <citation type="submission" date="2017-11" db="EMBL/GenBank/DDBJ databases">
        <title>Draft genome of actinobacteria isolated from guarana (Paullinia cupana (Mart.) Ducke.</title>
        <authorList>
            <person name="Siqueira K.A."/>
            <person name="Liotti R.G."/>
            <person name="Mendes T.A.O."/>
            <person name="Soares M.A."/>
        </authorList>
    </citation>
    <scope>NUCLEOTIDE SEQUENCE [LARGE SCALE GENOMIC DNA]</scope>
    <source>
        <strain evidence="3 4">193</strain>
    </source>
</reference>
<evidence type="ECO:0000313" key="3">
    <source>
        <dbReference type="EMBL" id="RMB85294.1"/>
    </source>
</evidence>
<protein>
    <recommendedName>
        <fullName evidence="2">HTH cro/C1-type domain-containing protein</fullName>
    </recommendedName>
</protein>
<dbReference type="InterPro" id="IPR001387">
    <property type="entry name" value="Cro/C1-type_HTH"/>
</dbReference>
<proteinExistence type="predicted"/>
<dbReference type="InterPro" id="IPR027417">
    <property type="entry name" value="P-loop_NTPase"/>
</dbReference>
<evidence type="ECO:0000256" key="1">
    <source>
        <dbReference type="SAM" id="MobiDB-lite"/>
    </source>
</evidence>
<dbReference type="Pfam" id="PF01381">
    <property type="entry name" value="HTH_3"/>
    <property type="match status" value="1"/>
</dbReference>
<dbReference type="Gene3D" id="1.10.260.40">
    <property type="entry name" value="lambda repressor-like DNA-binding domains"/>
    <property type="match status" value="1"/>
</dbReference>
<dbReference type="PANTHER" id="PTHR47691">
    <property type="entry name" value="REGULATOR-RELATED"/>
    <property type="match status" value="1"/>
</dbReference>
<dbReference type="PRINTS" id="PR00364">
    <property type="entry name" value="DISEASERSIST"/>
</dbReference>
<sequence length="566" mass="60324">MGPLGVPRLPLQVHGDADAPGGLNPRPGNGSGTAHRPGRRAARHPASPSVPPAPHGLPVPLPDLALATAVPGPAPDPDASPLAASATLSAPRGLTTPRRPDAGAAERRNGREVSDTSPVDALAAALVHAREAACLTQEDLAEKSGLSVRAIRNLETGHTARPRKQSVLLLAEALGLSPAEVARLLRGSRAESHTEPRPERPPEPPPAELPAAPRNRLVGRERIVTSLRARLSSRQARDPGRPVVVVGPPGAGKTSLVLQVAHGVRDRFPDGQVFVDLHPASAEPFTPDMLVRRVLRSLGAAPAAENPEEAGARLRDALSRRQVLVVLDNVDSEAQVRPLLVDAARSAVLVAAHRELSALPGQLTHRIGALDPRNAHRMLADLAGTARTRAEPSAALSIVRSCGRLPLALHIAGLWLSARPHRSLRDLADRLVDERDRLPFLRVGDLSLQASVAARHRALPVPIAASLRRLGAVRGDFGVDDVVGRAAPSRQLAGDLLDELLSRQLTYVSEFGRNGQNRYRLYDSVRLYVAYGGERPPGDGGPADRVWLPHQTGRTHHRLRRLRPAT</sequence>
<dbReference type="SUPFAM" id="SSF47413">
    <property type="entry name" value="lambda repressor-like DNA-binding domains"/>
    <property type="match status" value="1"/>
</dbReference>